<comment type="subcellular location">
    <subcellularLocation>
        <location evidence="1">Nucleus</location>
    </subcellularLocation>
</comment>
<evidence type="ECO:0000256" key="4">
    <source>
        <dbReference type="ARBA" id="ARBA00023163"/>
    </source>
</evidence>
<dbReference type="GO" id="GO:0006355">
    <property type="term" value="P:regulation of DNA-templated transcription"/>
    <property type="evidence" value="ECO:0007669"/>
    <property type="project" value="InterPro"/>
</dbReference>
<dbReference type="PANTHER" id="PTHR31744">
    <property type="entry name" value="PROTEIN CUP-SHAPED COTYLEDON 2-RELATED"/>
    <property type="match status" value="1"/>
</dbReference>
<keyword evidence="6" id="KW-1133">Transmembrane helix</keyword>
<proteinExistence type="evidence at transcript level"/>
<dbReference type="PANTHER" id="PTHR31744:SF210">
    <property type="entry name" value="NAC DOMAIN-CONTAINING PROTEIN 86-LIKE"/>
    <property type="match status" value="1"/>
</dbReference>
<evidence type="ECO:0000256" key="1">
    <source>
        <dbReference type="ARBA" id="ARBA00004123"/>
    </source>
</evidence>
<organism evidence="8">
    <name type="scientific">Rheum palmatum</name>
    <name type="common">Chinese rhubarb</name>
    <dbReference type="NCBI Taxonomy" id="137221"/>
    <lineage>
        <taxon>Eukaryota</taxon>
        <taxon>Viridiplantae</taxon>
        <taxon>Streptophyta</taxon>
        <taxon>Embryophyta</taxon>
        <taxon>Tracheophyta</taxon>
        <taxon>Spermatophyta</taxon>
        <taxon>Magnoliopsida</taxon>
        <taxon>eudicotyledons</taxon>
        <taxon>Gunneridae</taxon>
        <taxon>Pentapetalae</taxon>
        <taxon>Caryophyllales</taxon>
        <taxon>Polygonaceae</taxon>
        <taxon>Polygonoideae</taxon>
        <taxon>Rumiceae</taxon>
        <taxon>Rheum</taxon>
    </lineage>
</organism>
<keyword evidence="4" id="KW-0804">Transcription</keyword>
<accession>A0AA49XE79</accession>
<keyword evidence="2" id="KW-0805">Transcription regulation</keyword>
<keyword evidence="6" id="KW-0472">Membrane</keyword>
<dbReference type="EMBL" id="OQ884986">
    <property type="protein sequence ID" value="WLO57461.1"/>
    <property type="molecule type" value="mRNA"/>
</dbReference>
<keyword evidence="6" id="KW-0812">Transmembrane</keyword>
<dbReference type="GO" id="GO:0003677">
    <property type="term" value="F:DNA binding"/>
    <property type="evidence" value="ECO:0007669"/>
    <property type="project" value="UniProtKB-KW"/>
</dbReference>
<protein>
    <submittedName>
        <fullName evidence="8">NAC transcription factor 2</fullName>
    </submittedName>
</protein>
<dbReference type="GO" id="GO:0005634">
    <property type="term" value="C:nucleus"/>
    <property type="evidence" value="ECO:0007669"/>
    <property type="project" value="UniProtKB-SubCell"/>
</dbReference>
<feature type="transmembrane region" description="Helical" evidence="6">
    <location>
        <begin position="528"/>
        <end position="550"/>
    </location>
</feature>
<dbReference type="InterPro" id="IPR003441">
    <property type="entry name" value="NAC-dom"/>
</dbReference>
<keyword evidence="3" id="KW-0238">DNA-binding</keyword>
<dbReference type="Gene3D" id="2.170.150.80">
    <property type="entry name" value="NAC domain"/>
    <property type="match status" value="1"/>
</dbReference>
<keyword evidence="5" id="KW-0539">Nucleus</keyword>
<dbReference type="InterPro" id="IPR036093">
    <property type="entry name" value="NAC_dom_sf"/>
</dbReference>
<evidence type="ECO:0000256" key="6">
    <source>
        <dbReference type="SAM" id="Phobius"/>
    </source>
</evidence>
<dbReference type="PROSITE" id="PS51005">
    <property type="entry name" value="NAC"/>
    <property type="match status" value="1"/>
</dbReference>
<evidence type="ECO:0000256" key="5">
    <source>
        <dbReference type="ARBA" id="ARBA00023242"/>
    </source>
</evidence>
<reference evidence="8" key="1">
    <citation type="submission" date="2023-04" db="EMBL/GenBank/DDBJ databases">
        <title>Identification and analysis of NAC gene family in Rheum palmatum L. based on full-length transcriptome sequencing.</title>
        <authorList>
            <person name="Hao G.X."/>
            <person name="Zhang G."/>
            <person name="Li Y.M."/>
        </authorList>
    </citation>
    <scope>NUCLEOTIDE SEQUENCE</scope>
</reference>
<dbReference type="Pfam" id="PF02365">
    <property type="entry name" value="NAM"/>
    <property type="match status" value="1"/>
</dbReference>
<dbReference type="SUPFAM" id="SSF101941">
    <property type="entry name" value="NAC domain"/>
    <property type="match status" value="1"/>
</dbReference>
<name>A0AA49XE79_RHEPA</name>
<sequence>MGGNGHSSSTSLAPGFRFHPTDEELISYYLKRKVCGKPFRFDAISEIEIYKAEPWDLPGLSKLKSRDLEWYFFSVLDKKYGNGSRTNRATVEGYWKTTGKDRPVQHKCRVVGMKKTLVFHSGRAPRGERTNWVMHEYKLADEELEKAGIPQESFALCRVFRKSGTGPKNGEQYGAPFVEEEWDNENEVASPPGETIADKIFVTKGNYLEQNHSVEPSENSAPSLNFYQGEGSNFVQESTNNVENGLRPFDGVDEGVLALEGKDNTKFTNLPMQPEKEATKSDHNAQPPIAVSHAPSDYQPEAQCFDNISSIDEGFFLEANDLSEPIEAHSTDFELDDYLTYFDADDDIAPYLNFDSSDMLDVNSILSDPAVNENLDLGAERLSISKQQLAETNFAEDASSFLQVKEAPKSKSDSNYPFMKQASFMLGGFRAPPAFASEFPTKDMVDRLHAAAQPSDSVHASTGMVNIRNLIMNNDNGMPWSFDKLGNLNVFVSFNLPLPEGDIISPGSHETLIGMASGKIASILSRSWFYLFFFWVMALAISAKLGTCIYSK</sequence>
<gene>
    <name evidence="8" type="primary">NAC2</name>
</gene>
<evidence type="ECO:0000259" key="7">
    <source>
        <dbReference type="PROSITE" id="PS51005"/>
    </source>
</evidence>
<dbReference type="AlphaFoldDB" id="A0AA49XE79"/>
<evidence type="ECO:0000313" key="8">
    <source>
        <dbReference type="EMBL" id="WLO57461.1"/>
    </source>
</evidence>
<feature type="domain" description="NAC" evidence="7">
    <location>
        <begin position="12"/>
        <end position="162"/>
    </location>
</feature>
<evidence type="ECO:0000256" key="3">
    <source>
        <dbReference type="ARBA" id="ARBA00023125"/>
    </source>
</evidence>
<dbReference type="FunFam" id="2.170.150.80:FF:000002">
    <property type="entry name" value="Nac domain-containing protein 86"/>
    <property type="match status" value="1"/>
</dbReference>
<evidence type="ECO:0000256" key="2">
    <source>
        <dbReference type="ARBA" id="ARBA00023015"/>
    </source>
</evidence>